<protein>
    <submittedName>
        <fullName evidence="2">Uncharacterized protein</fullName>
    </submittedName>
</protein>
<sequence>MQDKALGSSAAHALHLPPYRHRPIYRQKRSMTFLPHEKCGLTFLKRYQILFVSLLRLPPSARPPGTSGGSLRAGLGRGPRRQRSERSPGQQKTGEKSLMDREIRIRIPEEHYRTLREMATLRRVSLSNLAGEILGEKLLGKKNFEERVLLVLTEIQNINHPKESPKNGAKIDENRGETK</sequence>
<dbReference type="AlphaFoldDB" id="C6HTU0"/>
<feature type="region of interest" description="Disordered" evidence="1">
    <location>
        <begin position="158"/>
        <end position="179"/>
    </location>
</feature>
<evidence type="ECO:0000313" key="3">
    <source>
        <dbReference type="Proteomes" id="UP000009374"/>
    </source>
</evidence>
<name>C6HTU0_9BACT</name>
<gene>
    <name evidence="2" type="ORF">UBAL3_44810006</name>
</gene>
<feature type="compositionally biased region" description="Basic and acidic residues" evidence="1">
    <location>
        <begin position="160"/>
        <end position="179"/>
    </location>
</feature>
<proteinExistence type="predicted"/>
<dbReference type="Proteomes" id="UP000009374">
    <property type="component" value="Unassembled WGS sequence"/>
</dbReference>
<organism evidence="2 3">
    <name type="scientific">Leptospirillum ferrodiazotrophum</name>
    <dbReference type="NCBI Taxonomy" id="412449"/>
    <lineage>
        <taxon>Bacteria</taxon>
        <taxon>Pseudomonadati</taxon>
        <taxon>Nitrospirota</taxon>
        <taxon>Nitrospiria</taxon>
        <taxon>Nitrospirales</taxon>
        <taxon>Nitrospiraceae</taxon>
        <taxon>Leptospirillum</taxon>
    </lineage>
</organism>
<reference evidence="2 3" key="1">
    <citation type="journal article" date="2009" name="Appl. Environ. Microbiol.">
        <title>Community genomic and proteomic analyses of chemoautotrophic iron-oxidizing "Leptospirillum rubarum" (Group II) and "Leptospirillum ferrodiazotrophum" (Group III) bacteria in acid mine drainage biofilms.</title>
        <authorList>
            <person name="Goltsman D.S."/>
            <person name="Denef V.J."/>
            <person name="Singer S.W."/>
            <person name="VerBerkmoes N.C."/>
            <person name="Lefsrud M."/>
            <person name="Mueller R.S."/>
            <person name="Dick G.J."/>
            <person name="Sun C.L."/>
            <person name="Wheeler K.E."/>
            <person name="Zemla A."/>
            <person name="Baker B.J."/>
            <person name="Hauser L."/>
            <person name="Land M."/>
            <person name="Shah M.B."/>
            <person name="Thelen M.P."/>
            <person name="Hettich R.L."/>
            <person name="Banfield J.F."/>
        </authorList>
    </citation>
    <scope>NUCLEOTIDE SEQUENCE [LARGE SCALE GENOMIC DNA]</scope>
</reference>
<evidence type="ECO:0000256" key="1">
    <source>
        <dbReference type="SAM" id="MobiDB-lite"/>
    </source>
</evidence>
<accession>C6HTU0</accession>
<dbReference type="EMBL" id="GG693852">
    <property type="protein sequence ID" value="EES53868.1"/>
    <property type="molecule type" value="Genomic_DNA"/>
</dbReference>
<feature type="compositionally biased region" description="Low complexity" evidence="1">
    <location>
        <begin position="61"/>
        <end position="74"/>
    </location>
</feature>
<keyword evidence="3" id="KW-1185">Reference proteome</keyword>
<evidence type="ECO:0000313" key="2">
    <source>
        <dbReference type="EMBL" id="EES53868.1"/>
    </source>
</evidence>
<feature type="region of interest" description="Disordered" evidence="1">
    <location>
        <begin position="61"/>
        <end position="99"/>
    </location>
</feature>